<evidence type="ECO:0000259" key="7">
    <source>
        <dbReference type="PROSITE" id="PS51460"/>
    </source>
</evidence>
<dbReference type="Pfam" id="PF02187">
    <property type="entry name" value="GAS2"/>
    <property type="match status" value="1"/>
</dbReference>
<feature type="compositionally biased region" description="Low complexity" evidence="5">
    <location>
        <begin position="202"/>
        <end position="212"/>
    </location>
</feature>
<dbReference type="SUPFAM" id="SSF47576">
    <property type="entry name" value="Calponin-homology domain, CH-domain"/>
    <property type="match status" value="1"/>
</dbReference>
<feature type="domain" description="Calponin-homology (CH)" evidence="6">
    <location>
        <begin position="35"/>
        <end position="155"/>
    </location>
</feature>
<feature type="domain" description="GAR" evidence="7">
    <location>
        <begin position="211"/>
        <end position="284"/>
    </location>
</feature>
<evidence type="ECO:0000256" key="5">
    <source>
        <dbReference type="SAM" id="MobiDB-lite"/>
    </source>
</evidence>
<dbReference type="RefSeq" id="XP_012688548.1">
    <property type="nucleotide sequence ID" value="XM_012833094.3"/>
</dbReference>
<dbReference type="Proteomes" id="UP000515152">
    <property type="component" value="Chromosome 3"/>
</dbReference>
<comment type="similarity">
    <text evidence="4">Belongs to the GAS2 family.</text>
</comment>
<dbReference type="SMART" id="SM00243">
    <property type="entry name" value="GAS2"/>
    <property type="match status" value="1"/>
</dbReference>
<dbReference type="KEGG" id="char:105905112"/>
<dbReference type="CTD" id="557312"/>
<evidence type="ECO:0000313" key="9">
    <source>
        <dbReference type="RefSeq" id="XP_012688548.1"/>
    </source>
</evidence>
<evidence type="ECO:0000259" key="6">
    <source>
        <dbReference type="PROSITE" id="PS50021"/>
    </source>
</evidence>
<name>A0A6P3W553_CLUHA</name>
<dbReference type="PANTHER" id="PTHR46756:SF9">
    <property type="entry name" value="GROWTH ARREST-SPECIFIC PROTEIN 2"/>
    <property type="match status" value="1"/>
</dbReference>
<dbReference type="InterPro" id="IPR003108">
    <property type="entry name" value="GAR_dom"/>
</dbReference>
<accession>A0A6P3W553</accession>
<sequence>MMCSSLSPKHLAGPGLTDMQQYSQWLVSRHEASLLPMKEDLALWLTNMLGQEITAESFMDRLDNGFLLCQLAETLQEKFRQNGGEMGKAIPSRKIPCRASAPSGSFFARDNTANFLAWCREVGVGETLLFESDGLVLHKQPREVCLCLLELGRIALRYKVEPPGLIKLEKEIEQEETAPLPPPSPISPLLSPTISPSPSPLPTKTNSSKKSTGKLLDDAVKHISEDPPCKCPNKFCVERHSQGRYRVGEKMLFIRMLHNKHVMVRVGGGWETFESYLLKHDPCRMLQISRVDCKTAPVSIKPPNIKDLSPDSYLVVAAHYRSKK</sequence>
<comment type="subcellular location">
    <subcellularLocation>
        <location evidence="1">Cytoplasm</location>
        <location evidence="1">Cytoskeleton</location>
    </subcellularLocation>
</comment>
<dbReference type="Gene3D" id="3.30.920.20">
    <property type="entry name" value="Gas2-like domain"/>
    <property type="match status" value="1"/>
</dbReference>
<dbReference type="PROSITE" id="PS51460">
    <property type="entry name" value="GAR"/>
    <property type="match status" value="1"/>
</dbReference>
<dbReference type="InterPro" id="IPR001715">
    <property type="entry name" value="CH_dom"/>
</dbReference>
<dbReference type="InterPro" id="IPR036872">
    <property type="entry name" value="CH_dom_sf"/>
</dbReference>
<evidence type="ECO:0000256" key="1">
    <source>
        <dbReference type="ARBA" id="ARBA00004245"/>
    </source>
</evidence>
<gene>
    <name evidence="9" type="primary">LOC105905112</name>
</gene>
<evidence type="ECO:0000256" key="4">
    <source>
        <dbReference type="ARBA" id="ARBA00038441"/>
    </source>
</evidence>
<evidence type="ECO:0000256" key="2">
    <source>
        <dbReference type="ARBA" id="ARBA00022490"/>
    </source>
</evidence>
<dbReference type="PANTHER" id="PTHR46756">
    <property type="entry name" value="TRANSGELIN"/>
    <property type="match status" value="1"/>
</dbReference>
<feature type="region of interest" description="Disordered" evidence="5">
    <location>
        <begin position="176"/>
        <end position="212"/>
    </location>
</feature>
<dbReference type="FunFam" id="3.30.920.20:FF:000003">
    <property type="entry name" value="Growth arrest-specific 2 like 3"/>
    <property type="match status" value="1"/>
</dbReference>
<dbReference type="AlphaFoldDB" id="A0A6P3W553"/>
<dbReference type="OrthoDB" id="2250192at2759"/>
<keyword evidence="3" id="KW-0206">Cytoskeleton</keyword>
<dbReference type="GO" id="GO:0008017">
    <property type="term" value="F:microtubule binding"/>
    <property type="evidence" value="ECO:0007669"/>
    <property type="project" value="InterPro"/>
</dbReference>
<protein>
    <submittedName>
        <fullName evidence="9">Growth arrest-specific protein 2</fullName>
    </submittedName>
</protein>
<dbReference type="PROSITE" id="PS50021">
    <property type="entry name" value="CH"/>
    <property type="match status" value="1"/>
</dbReference>
<organism evidence="8 9">
    <name type="scientific">Clupea harengus</name>
    <name type="common">Atlantic herring</name>
    <dbReference type="NCBI Taxonomy" id="7950"/>
    <lineage>
        <taxon>Eukaryota</taxon>
        <taxon>Metazoa</taxon>
        <taxon>Chordata</taxon>
        <taxon>Craniata</taxon>
        <taxon>Vertebrata</taxon>
        <taxon>Euteleostomi</taxon>
        <taxon>Actinopterygii</taxon>
        <taxon>Neopterygii</taxon>
        <taxon>Teleostei</taxon>
        <taxon>Clupei</taxon>
        <taxon>Clupeiformes</taxon>
        <taxon>Clupeoidei</taxon>
        <taxon>Clupeidae</taxon>
        <taxon>Clupea</taxon>
    </lineage>
</organism>
<dbReference type="GO" id="GO:0051015">
    <property type="term" value="F:actin filament binding"/>
    <property type="evidence" value="ECO:0007669"/>
    <property type="project" value="TreeGrafter"/>
</dbReference>
<dbReference type="GO" id="GO:0008093">
    <property type="term" value="F:cytoskeletal anchor activity"/>
    <property type="evidence" value="ECO:0007669"/>
    <property type="project" value="TreeGrafter"/>
</dbReference>
<dbReference type="GeneID" id="105905112"/>
<keyword evidence="2" id="KW-0963">Cytoplasm</keyword>
<proteinExistence type="inferred from homology"/>
<dbReference type="InterPro" id="IPR036534">
    <property type="entry name" value="GAR_dom_sf"/>
</dbReference>
<keyword evidence="8" id="KW-1185">Reference proteome</keyword>
<evidence type="ECO:0000256" key="3">
    <source>
        <dbReference type="ARBA" id="ARBA00023212"/>
    </source>
</evidence>
<evidence type="ECO:0000313" key="8">
    <source>
        <dbReference type="Proteomes" id="UP000515152"/>
    </source>
</evidence>
<dbReference type="Gene3D" id="1.10.418.10">
    <property type="entry name" value="Calponin-like domain"/>
    <property type="match status" value="1"/>
</dbReference>
<dbReference type="GO" id="GO:0005884">
    <property type="term" value="C:actin filament"/>
    <property type="evidence" value="ECO:0007669"/>
    <property type="project" value="TreeGrafter"/>
</dbReference>
<reference evidence="9" key="1">
    <citation type="submission" date="2025-08" db="UniProtKB">
        <authorList>
            <consortium name="RefSeq"/>
        </authorList>
    </citation>
    <scope>IDENTIFICATION</scope>
</reference>
<dbReference type="GO" id="GO:0051764">
    <property type="term" value="P:actin crosslink formation"/>
    <property type="evidence" value="ECO:0007669"/>
    <property type="project" value="TreeGrafter"/>
</dbReference>
<dbReference type="Pfam" id="PF00307">
    <property type="entry name" value="CH"/>
    <property type="match status" value="1"/>
</dbReference>
<dbReference type="SMART" id="SM00033">
    <property type="entry name" value="CH"/>
    <property type="match status" value="1"/>
</dbReference>
<dbReference type="SUPFAM" id="SSF143575">
    <property type="entry name" value="GAS2 domain-like"/>
    <property type="match status" value="1"/>
</dbReference>